<name>A0A848P9G0_9RALS</name>
<dbReference type="AlphaFoldDB" id="A0A848P9G0"/>
<comment type="caution">
    <text evidence="2">The sequence shown here is derived from an EMBL/GenBank/DDBJ whole genome shotgun (WGS) entry which is preliminary data.</text>
</comment>
<dbReference type="EMBL" id="JABBZM010000039">
    <property type="protein sequence ID" value="NMV41843.1"/>
    <property type="molecule type" value="Genomic_DNA"/>
</dbReference>
<reference evidence="2 3" key="1">
    <citation type="submission" date="2020-04" db="EMBL/GenBank/DDBJ databases">
        <title>Ralstonia insidiosa genome sequencing and assembly.</title>
        <authorList>
            <person name="Martins R.C.R."/>
            <person name="Perdigao-Neto L.V."/>
            <person name="Levin A.S.S."/>
            <person name="Costa S.F."/>
        </authorList>
    </citation>
    <scope>NUCLEOTIDE SEQUENCE [LARGE SCALE GENOMIC DNA]</scope>
    <source>
        <strain evidence="2 3">5047</strain>
    </source>
</reference>
<dbReference type="RefSeq" id="WP_169341875.1">
    <property type="nucleotide sequence ID" value="NZ_JABBZM010000039.1"/>
</dbReference>
<evidence type="ECO:0000256" key="1">
    <source>
        <dbReference type="SAM" id="MobiDB-lite"/>
    </source>
</evidence>
<organism evidence="2 3">
    <name type="scientific">Ralstonia insidiosa</name>
    <dbReference type="NCBI Taxonomy" id="190721"/>
    <lineage>
        <taxon>Bacteria</taxon>
        <taxon>Pseudomonadati</taxon>
        <taxon>Pseudomonadota</taxon>
        <taxon>Betaproteobacteria</taxon>
        <taxon>Burkholderiales</taxon>
        <taxon>Burkholderiaceae</taxon>
        <taxon>Ralstonia</taxon>
    </lineage>
</organism>
<evidence type="ECO:0000313" key="2">
    <source>
        <dbReference type="EMBL" id="NMV41843.1"/>
    </source>
</evidence>
<protein>
    <submittedName>
        <fullName evidence="2">Uncharacterized protein</fullName>
    </submittedName>
</protein>
<gene>
    <name evidence="2" type="ORF">HGR00_28395</name>
</gene>
<sequence length="106" mass="11620">MTDVSSFGECATPQKITALPTAAPAPVRQHRGRRSEGLPTVMAARKRREIATRPTPTIEIQLLADGRIRYDFPDLEAADALKALLGCYAVMGEMLDTLRQEVLPSK</sequence>
<accession>A0A848P9G0</accession>
<feature type="region of interest" description="Disordered" evidence="1">
    <location>
        <begin position="15"/>
        <end position="40"/>
    </location>
</feature>
<proteinExistence type="predicted"/>
<dbReference type="Proteomes" id="UP000575469">
    <property type="component" value="Unassembled WGS sequence"/>
</dbReference>
<evidence type="ECO:0000313" key="3">
    <source>
        <dbReference type="Proteomes" id="UP000575469"/>
    </source>
</evidence>